<feature type="compositionally biased region" description="Basic residues" evidence="3">
    <location>
        <begin position="781"/>
        <end position="794"/>
    </location>
</feature>
<dbReference type="InterPro" id="IPR013103">
    <property type="entry name" value="RVT_2"/>
</dbReference>
<feature type="region of interest" description="Disordered" evidence="3">
    <location>
        <begin position="614"/>
        <end position="642"/>
    </location>
</feature>
<keyword evidence="1" id="KW-0064">Aspartyl protease</keyword>
<keyword evidence="2" id="KW-0479">Metal-binding</keyword>
<evidence type="ECO:0000313" key="5">
    <source>
        <dbReference type="EMBL" id="GMG14877.1"/>
    </source>
</evidence>
<keyword evidence="2" id="KW-0862">Zinc</keyword>
<evidence type="ECO:0000256" key="3">
    <source>
        <dbReference type="SAM" id="MobiDB-lite"/>
    </source>
</evidence>
<comment type="caution">
    <text evidence="5">The sequence shown here is derived from an EMBL/GenBank/DDBJ whole genome shotgun (WGS) entry which is preliminary data.</text>
</comment>
<dbReference type="PANTHER" id="PTHR11439">
    <property type="entry name" value="GAG-POL-RELATED RETROTRANSPOSON"/>
    <property type="match status" value="1"/>
</dbReference>
<sequence>MSDTIDEAASTKADVPVSAPVASHKRIGMVEETEEKVTTIGLKKDDDRPATHAAHGYKSVRVRAGSMHIDQLGGSPPTPVGRSPTRPAPPHQYFGMQQPGYGGQVSNLQRLYAAAQAQQTPVPPPQPHGAAEQRGYGQQNPTGVYYPDARQKKPAIRAFNGKELYVGLGSDVKVDLLGNYLSGTAEKYYNKQVEAWWSQMPTLQYVMERTLETYKTNITPAQAMKLFTASKDPKRTWPEHYMYLVAISEACGGGADYLVLNNIVQFASADLRTVLMTKVDGTRTDYLQQSEELPHFAQSWELEAKGKNFGKEMVGAVGERQRKETRRCHECGEVGHLRAACPSFQRGGMADITLAVNEGNMNETTWILVSGSSRHLVNDASWLQDAEAHVDSCVQPNGDPLNISMKGTITLRVKACGKEQTVRLVDVYYAANVVHNIISYGKMDRKGYVLAERGERRVLAAKDGGRVAFDVDLQRTVLVVHASIVKIRAAPSQVIMAVLVSEATEPAEKSNNVQRGTLEHFYKRLGHLNYDFVEKLARDPSSGIELTDRRRVNGLTCAQGKQARYNRSKKDTGEHSPIDRVGGVICSDLKGPMTARDRLNNRRVPERRPILQADGCGEAAQQGAQPVQQRESRTHAQNHHEHGPVHDICLRTAAQFLGRCGAICLNRAPTNSNPGRASPLKLLTKQTPQLGEIVVFGSPCMVYRNPEKKNFAERAQHGMVVGIGEETKGYRVYLPKDKKVVTTQHVRNIETLDKEQNENVQKLYLDEEETEGNAAAAASNSKKKSRKKGKKKKGYTRERHVTRSVARHAGDQAAEAAQQEDSSDDVVNSVTEVDPRNYGEAMPSRQKEKWSTAIAEELRALEDNGVWKVVRKPRDARVLHTKWIFKTKLDAEGLIERLKARLVACGNEQEFGVNDHITFAAVIDLTSVKLILALAQKWRVPAKHGDVPNAYVKAVKEAGLTIYIHPPQGMVISEEVLKLLGVESAKELVLELQKALYGLKQAGSLWNQLLHKKLIEIGFEQSLTDMCVYFRWRDGILLGVGVYMDDLLVTGTEQSAVDAFFGELKEFSVKDLGQASKFLGMRITYDDTDGADAYRPEWNELRGADCEKLPVTGGAEVATVKRFQSLVGSLMWVSRCTRPDLAFAVHKASRRTHDPTVDDWKLAKRVLRYLGGTKELRLRMRGNKKAGELLEVVAYSDADFAADKEDWKSVTGGLVTVDGMPVSWTCRKQGGVSLSTMEAEYTAASVMAAELLSVRELLGELRAKHEVPMALRVDNQVALKHLDGEGASAKAKHIDVRIKFVGDYTKRGALKPEYCEGENMPADLMTKAVETPRMVALRGIVGLH</sequence>
<evidence type="ECO:0000313" key="6">
    <source>
        <dbReference type="Proteomes" id="UP001165121"/>
    </source>
</evidence>
<dbReference type="InterPro" id="IPR057670">
    <property type="entry name" value="SH3_retrovirus"/>
</dbReference>
<dbReference type="SUPFAM" id="SSF56672">
    <property type="entry name" value="DNA/RNA polymerases"/>
    <property type="match status" value="1"/>
</dbReference>
<feature type="domain" description="CCHC-type" evidence="4">
    <location>
        <begin position="326"/>
        <end position="343"/>
    </location>
</feature>
<feature type="region of interest" description="Disordered" evidence="3">
    <location>
        <begin position="68"/>
        <end position="100"/>
    </location>
</feature>
<dbReference type="OrthoDB" id="122467at2759"/>
<keyword evidence="1" id="KW-0645">Protease</keyword>
<feature type="compositionally biased region" description="Low complexity" evidence="3">
    <location>
        <begin position="811"/>
        <end position="820"/>
    </location>
</feature>
<dbReference type="GO" id="GO:0004190">
    <property type="term" value="F:aspartic-type endopeptidase activity"/>
    <property type="evidence" value="ECO:0007669"/>
    <property type="project" value="UniProtKB-KW"/>
</dbReference>
<dbReference type="InterPro" id="IPR054722">
    <property type="entry name" value="PolX-like_BBD"/>
</dbReference>
<dbReference type="EMBL" id="BSXT01018859">
    <property type="protein sequence ID" value="GMG14877.1"/>
    <property type="molecule type" value="Genomic_DNA"/>
</dbReference>
<keyword evidence="1" id="KW-0378">Hydrolase</keyword>
<dbReference type="Proteomes" id="UP001165121">
    <property type="component" value="Unassembled WGS sequence"/>
</dbReference>
<dbReference type="Pfam" id="PF22936">
    <property type="entry name" value="Pol_BBD"/>
    <property type="match status" value="1"/>
</dbReference>
<dbReference type="Pfam" id="PF25597">
    <property type="entry name" value="SH3_retrovirus"/>
    <property type="match status" value="1"/>
</dbReference>
<dbReference type="PROSITE" id="PS50158">
    <property type="entry name" value="ZF_CCHC"/>
    <property type="match status" value="1"/>
</dbReference>
<keyword evidence="2" id="KW-0863">Zinc-finger</keyword>
<keyword evidence="6" id="KW-1185">Reference proteome</keyword>
<evidence type="ECO:0000259" key="4">
    <source>
        <dbReference type="PROSITE" id="PS50158"/>
    </source>
</evidence>
<dbReference type="InterPro" id="IPR043502">
    <property type="entry name" value="DNA/RNA_pol_sf"/>
</dbReference>
<feature type="region of interest" description="Disordered" evidence="3">
    <location>
        <begin position="115"/>
        <end position="147"/>
    </location>
</feature>
<name>A0A9W6YHS1_9STRA</name>
<dbReference type="Pfam" id="PF07727">
    <property type="entry name" value="RVT_2"/>
    <property type="match status" value="1"/>
</dbReference>
<proteinExistence type="predicted"/>
<organism evidence="5 6">
    <name type="scientific">Phytophthora fragariaefolia</name>
    <dbReference type="NCBI Taxonomy" id="1490495"/>
    <lineage>
        <taxon>Eukaryota</taxon>
        <taxon>Sar</taxon>
        <taxon>Stramenopiles</taxon>
        <taxon>Oomycota</taxon>
        <taxon>Peronosporomycetes</taxon>
        <taxon>Peronosporales</taxon>
        <taxon>Peronosporaceae</taxon>
        <taxon>Phytophthora</taxon>
    </lineage>
</organism>
<reference evidence="5" key="1">
    <citation type="submission" date="2023-04" db="EMBL/GenBank/DDBJ databases">
        <title>Phytophthora fragariaefolia NBRC 109709.</title>
        <authorList>
            <person name="Ichikawa N."/>
            <person name="Sato H."/>
            <person name="Tonouchi N."/>
        </authorList>
    </citation>
    <scope>NUCLEOTIDE SEQUENCE</scope>
    <source>
        <strain evidence="5">NBRC 109709</strain>
    </source>
</reference>
<dbReference type="CDD" id="cd09272">
    <property type="entry name" value="RNase_HI_RT_Ty1"/>
    <property type="match status" value="1"/>
</dbReference>
<gene>
    <name evidence="5" type="ORF">Pfra01_002924900</name>
</gene>
<dbReference type="PANTHER" id="PTHR11439:SF440">
    <property type="entry name" value="INTEGRASE CATALYTIC DOMAIN-CONTAINING PROTEIN"/>
    <property type="match status" value="1"/>
</dbReference>
<accession>A0A9W6YHS1</accession>
<dbReference type="InterPro" id="IPR001878">
    <property type="entry name" value="Znf_CCHC"/>
</dbReference>
<feature type="compositionally biased region" description="Basic and acidic residues" evidence="3">
    <location>
        <begin position="630"/>
        <end position="642"/>
    </location>
</feature>
<evidence type="ECO:0000256" key="1">
    <source>
        <dbReference type="ARBA" id="ARBA00022750"/>
    </source>
</evidence>
<feature type="region of interest" description="Disordered" evidence="3">
    <location>
        <begin position="765"/>
        <end position="827"/>
    </location>
</feature>
<dbReference type="SUPFAM" id="SSF57756">
    <property type="entry name" value="Retrovirus zinc finger-like domains"/>
    <property type="match status" value="1"/>
</dbReference>
<protein>
    <submittedName>
        <fullName evidence="5">Unnamed protein product</fullName>
    </submittedName>
</protein>
<dbReference type="InterPro" id="IPR036875">
    <property type="entry name" value="Znf_CCHC_sf"/>
</dbReference>
<dbReference type="GO" id="GO:0003676">
    <property type="term" value="F:nucleic acid binding"/>
    <property type="evidence" value="ECO:0007669"/>
    <property type="project" value="InterPro"/>
</dbReference>
<evidence type="ECO:0000256" key="2">
    <source>
        <dbReference type="PROSITE-ProRule" id="PRU00047"/>
    </source>
</evidence>
<dbReference type="GO" id="GO:0008270">
    <property type="term" value="F:zinc ion binding"/>
    <property type="evidence" value="ECO:0007669"/>
    <property type="project" value="UniProtKB-KW"/>
</dbReference>